<proteinExistence type="predicted"/>
<evidence type="ECO:0000259" key="7">
    <source>
        <dbReference type="Pfam" id="PF06271"/>
    </source>
</evidence>
<evidence type="ECO:0000313" key="8">
    <source>
        <dbReference type="EMBL" id="SIT32396.1"/>
    </source>
</evidence>
<comment type="subcellular location">
    <subcellularLocation>
        <location evidence="1">Cell membrane</location>
        <topology evidence="1">Multi-pass membrane protein</topology>
    </subcellularLocation>
</comment>
<protein>
    <submittedName>
        <fullName evidence="8">RDD family protein</fullName>
    </submittedName>
</protein>
<reference evidence="9" key="1">
    <citation type="submission" date="2017-01" db="EMBL/GenBank/DDBJ databases">
        <authorList>
            <person name="Varghese N."/>
            <person name="Submissions S."/>
        </authorList>
    </citation>
    <scope>NUCLEOTIDE SEQUENCE [LARGE SCALE GENOMIC DNA]</scope>
    <source>
        <strain evidence="9">DSM 21054</strain>
    </source>
</reference>
<keyword evidence="4 6" id="KW-1133">Transmembrane helix</keyword>
<dbReference type="KEGG" id="fln:FLA_0675"/>
<dbReference type="OrthoDB" id="762068at2"/>
<keyword evidence="9" id="KW-1185">Reference proteome</keyword>
<keyword evidence="2" id="KW-1003">Cell membrane</keyword>
<evidence type="ECO:0000256" key="3">
    <source>
        <dbReference type="ARBA" id="ARBA00022692"/>
    </source>
</evidence>
<feature type="domain" description="RDD" evidence="7">
    <location>
        <begin position="5"/>
        <end position="105"/>
    </location>
</feature>
<keyword evidence="5 6" id="KW-0472">Membrane</keyword>
<organism evidence="8 9">
    <name type="scientific">Filimonas lacunae</name>
    <dbReference type="NCBI Taxonomy" id="477680"/>
    <lineage>
        <taxon>Bacteria</taxon>
        <taxon>Pseudomonadati</taxon>
        <taxon>Bacteroidota</taxon>
        <taxon>Chitinophagia</taxon>
        <taxon>Chitinophagales</taxon>
        <taxon>Chitinophagaceae</taxon>
        <taxon>Filimonas</taxon>
    </lineage>
</organism>
<sequence>MIKVGIGTRILNYLIDTFIFFWIAFAGHKWFEFRYRFYHDYYLTFAQCFFIAWFLFYIVCEGITARTPGKKFTSSVVVNKNGGKPAFWQILVRSIVRLTIIDFLFIPFFEKPLHDVLSSTEVVETK</sequence>
<dbReference type="GO" id="GO:0005886">
    <property type="term" value="C:plasma membrane"/>
    <property type="evidence" value="ECO:0007669"/>
    <property type="project" value="UniProtKB-SubCell"/>
</dbReference>
<dbReference type="Pfam" id="PF06271">
    <property type="entry name" value="RDD"/>
    <property type="match status" value="1"/>
</dbReference>
<name>A0A173MB20_9BACT</name>
<evidence type="ECO:0000313" key="9">
    <source>
        <dbReference type="Proteomes" id="UP000186917"/>
    </source>
</evidence>
<evidence type="ECO:0000256" key="5">
    <source>
        <dbReference type="ARBA" id="ARBA00023136"/>
    </source>
</evidence>
<dbReference type="STRING" id="477680.SAMN05421788_111120"/>
<evidence type="ECO:0000256" key="1">
    <source>
        <dbReference type="ARBA" id="ARBA00004651"/>
    </source>
</evidence>
<dbReference type="Proteomes" id="UP000186917">
    <property type="component" value="Unassembled WGS sequence"/>
</dbReference>
<dbReference type="EMBL" id="FTOR01000011">
    <property type="protein sequence ID" value="SIT32396.1"/>
    <property type="molecule type" value="Genomic_DNA"/>
</dbReference>
<evidence type="ECO:0000256" key="6">
    <source>
        <dbReference type="SAM" id="Phobius"/>
    </source>
</evidence>
<dbReference type="RefSeq" id="WP_076381972.1">
    <property type="nucleotide sequence ID" value="NZ_AP017422.1"/>
</dbReference>
<feature type="transmembrane region" description="Helical" evidence="6">
    <location>
        <begin position="43"/>
        <end position="65"/>
    </location>
</feature>
<keyword evidence="3 6" id="KW-0812">Transmembrane</keyword>
<dbReference type="AlphaFoldDB" id="A0A173MB20"/>
<evidence type="ECO:0000256" key="2">
    <source>
        <dbReference type="ARBA" id="ARBA00022475"/>
    </source>
</evidence>
<gene>
    <name evidence="8" type="ORF">SAMN05421788_111120</name>
</gene>
<accession>A0A173MB20</accession>
<dbReference type="InterPro" id="IPR010432">
    <property type="entry name" value="RDD"/>
</dbReference>
<feature type="transmembrane region" description="Helical" evidence="6">
    <location>
        <begin position="12"/>
        <end position="31"/>
    </location>
</feature>
<dbReference type="PANTHER" id="PTHR36115">
    <property type="entry name" value="PROLINE-RICH ANTIGEN HOMOLOG-RELATED"/>
    <property type="match status" value="1"/>
</dbReference>
<dbReference type="InterPro" id="IPR051791">
    <property type="entry name" value="Pra-immunoreactive"/>
</dbReference>
<evidence type="ECO:0000256" key="4">
    <source>
        <dbReference type="ARBA" id="ARBA00022989"/>
    </source>
</evidence>